<evidence type="ECO:0008006" key="4">
    <source>
        <dbReference type="Google" id="ProtNLM"/>
    </source>
</evidence>
<feature type="region of interest" description="Disordered" evidence="1">
    <location>
        <begin position="98"/>
        <end position="117"/>
    </location>
</feature>
<dbReference type="PANTHER" id="PTHR46579:SF1">
    <property type="entry name" value="F5_8 TYPE C DOMAIN-CONTAINING PROTEIN"/>
    <property type="match status" value="1"/>
</dbReference>
<dbReference type="PANTHER" id="PTHR46579">
    <property type="entry name" value="F5/8 TYPE C DOMAIN-CONTAINING PROTEIN-RELATED"/>
    <property type="match status" value="1"/>
</dbReference>
<evidence type="ECO:0000313" key="2">
    <source>
        <dbReference type="EMBL" id="GAT46989.1"/>
    </source>
</evidence>
<name>A0ABQ0L951_MYCCL</name>
<dbReference type="InterPro" id="IPR004242">
    <property type="entry name" value="Transposase_21"/>
</dbReference>
<keyword evidence="3" id="KW-1185">Reference proteome</keyword>
<reference evidence="2" key="1">
    <citation type="submission" date="2014-09" db="EMBL/GenBank/DDBJ databases">
        <title>Genome sequence of the luminous mushroom Mycena chlorophos for searching fungal bioluminescence genes.</title>
        <authorList>
            <person name="Tanaka Y."/>
            <person name="Kasuga D."/>
            <person name="Oba Y."/>
            <person name="Hase S."/>
            <person name="Sato K."/>
            <person name="Oba Y."/>
            <person name="Sakakibara Y."/>
        </authorList>
    </citation>
    <scope>NUCLEOTIDE SEQUENCE</scope>
</reference>
<organism evidence="2 3">
    <name type="scientific">Mycena chlorophos</name>
    <name type="common">Agaric fungus</name>
    <name type="synonym">Agaricus chlorophos</name>
    <dbReference type="NCBI Taxonomy" id="658473"/>
    <lineage>
        <taxon>Eukaryota</taxon>
        <taxon>Fungi</taxon>
        <taxon>Dikarya</taxon>
        <taxon>Basidiomycota</taxon>
        <taxon>Agaricomycotina</taxon>
        <taxon>Agaricomycetes</taxon>
        <taxon>Agaricomycetidae</taxon>
        <taxon>Agaricales</taxon>
        <taxon>Marasmiineae</taxon>
        <taxon>Mycenaceae</taxon>
        <taxon>Mycena</taxon>
    </lineage>
</organism>
<protein>
    <recommendedName>
        <fullName evidence="4">Transposase family Tnp2 protein</fullName>
    </recommendedName>
</protein>
<dbReference type="EMBL" id="DF843024">
    <property type="protein sequence ID" value="GAT46989.1"/>
    <property type="molecule type" value="Genomic_DNA"/>
</dbReference>
<evidence type="ECO:0000313" key="3">
    <source>
        <dbReference type="Proteomes" id="UP000815677"/>
    </source>
</evidence>
<accession>A0ABQ0L951</accession>
<sequence>MVRVSSATAKNPERKKRCRCWAGCGLVLCKRTRAAHARKAPDRTKVLPSETVSEPDADLLMFDVEDIDELLVPPSPSPPPPPAPVPIPSRIHALTRRVDPQPDQHPNPPPLTNDLDLEIAPGETPGWDSYDEERDVDDELRLAVSCGDRTLPRTAEAWSERNAALDEQTRDNLRAILLKVYGNVPRAKFNMMRGAFVHKMIIDSEYVILRQLSLLVGSCAVWYDCCINTCMAYTGPDTEADDCRYCHEARFKRNGKPRRTWCYFRLIPRLQALFQDPEIVKLLRYRYTYQSFPGFLNDFFGGRVYERMRNTPVVVDGQQLPYCYFSGKNDIALSFASDSFLIYESRRKGPSATPMIAKLLNLPPQIRTRLGNILPLFVAPGPHPIKDARSFSIPLDDELAQLAYGVETYDALDRETFLLRAYASLTEADLLAMAKLRGNKGPNSKSACGECLIVGVRDDREEASEYTNYYLPTVWPNGDYWNPHNLPMRTQTTYETQLMEIEAAMTKTERERLKKLYGINYRPYLQRVPSLDPSEQYSADCMHLFFENVVPNQWNMWAGKYKQLSVGTGDYELKPAVLQEIFNETAAAMKTIPSSFVRTLARGFDKFTAESWSFWFLYLMPGLLHRRLPDVYHRHALQLVEFIKLCTQLSINRADLDQMDEMIVEYVLEFERLYYQYDIERLRTCPLVIHLLLHVPRSIRNTGPVWVGWTFWVERFCQFMKRGIMSRRFPWANMSKRVHNHITLREMRLRYDVADEFAPFEKPSLGLTRFEHVYRCHPETILRSPLQDSYAPGDETLLKIASYYSNLLGKQRAPAKQLLQLLPRIMPRWGKVRIPEGDSIRAAWATPEDDEDFRDNTAVRFSAEVLEKAGDGQRVWVDRLFYGRLEEILVCQMPSEEVFGRFAGQIRLIAAITPFATNGQDATKGIVTYTRELTRMVVEADYVTALVGRFETRKKWVIVDRTRGLVNPEFVPREEDDVDRL</sequence>
<gene>
    <name evidence="2" type="ORF">MCHLO_04480</name>
</gene>
<dbReference type="Pfam" id="PF02992">
    <property type="entry name" value="Transposase_21"/>
    <property type="match status" value="1"/>
</dbReference>
<evidence type="ECO:0000256" key="1">
    <source>
        <dbReference type="SAM" id="MobiDB-lite"/>
    </source>
</evidence>
<proteinExistence type="predicted"/>
<dbReference type="Proteomes" id="UP000815677">
    <property type="component" value="Unassembled WGS sequence"/>
</dbReference>